<evidence type="ECO:0000313" key="2">
    <source>
        <dbReference type="EMBL" id="RXH56391.1"/>
    </source>
</evidence>
<comment type="caution">
    <text evidence="2">The sequence shown here is derived from an EMBL/GenBank/DDBJ whole genome shotgun (WGS) entry which is preliminary data.</text>
</comment>
<evidence type="ECO:0000259" key="1">
    <source>
        <dbReference type="Pfam" id="PF08532"/>
    </source>
</evidence>
<name>A0A4Q0T490_9BACT</name>
<dbReference type="Gene3D" id="3.40.50.880">
    <property type="match status" value="1"/>
</dbReference>
<protein>
    <submittedName>
        <fullName evidence="2">Beta-galactosidase</fullName>
    </submittedName>
</protein>
<dbReference type="AlphaFoldDB" id="A0A4Q0T490"/>
<keyword evidence="3" id="KW-1185">Reference proteome</keyword>
<organism evidence="2 3">
    <name type="scientific">Granulicella sibirica</name>
    <dbReference type="NCBI Taxonomy" id="2479048"/>
    <lineage>
        <taxon>Bacteria</taxon>
        <taxon>Pseudomonadati</taxon>
        <taxon>Acidobacteriota</taxon>
        <taxon>Terriglobia</taxon>
        <taxon>Terriglobales</taxon>
        <taxon>Acidobacteriaceae</taxon>
        <taxon>Granulicella</taxon>
    </lineage>
</organism>
<dbReference type="SUPFAM" id="SSF51445">
    <property type="entry name" value="(Trans)glycosidases"/>
    <property type="match status" value="1"/>
</dbReference>
<evidence type="ECO:0000313" key="3">
    <source>
        <dbReference type="Proteomes" id="UP000289437"/>
    </source>
</evidence>
<sequence>MKLQGESVKTTRRDFAIMGAGSLLSGLTVPSLLASTEAIPVANKVPVSAGPWYRRVKRTGQTNFNERDPQNANVEQWADYWASTKVQALALSVSGPVAFYPTRIPYFHRSSFLGERDLFGDCVKAAKARGMRIYGRMSPDIQWMDPKLIAEHPLWFRHNQDGSLQSSAPDIAFTCQFGGHFSEQQPAIIRELNANYDIDGLYMNGWPTMQVCYCDNCRKIGDPHSAEYKAALMASAGDLINLYKSVVMEKSPHNFYSCNLGGGLKESGLDQWKLTREALWYTADNQSRASVIAPVWQDAQQVKFALALMGDRPVAAVSASYARAGAISWRNVTDTSVEPECRMAQTAAAGGVVWYHWLGLEQGFQEDRRWQNPGRDFLAWHAKHDKHFHNVRSLARIAIVVAPKSMTVYEAPTKEDKTDSIEGMYSVLVEARIPFDFLHEEDLTVEHMQRYAALILPNVALLSNAQCKALEAYADGGGSLLATFETSLYDETGTPRDDFALGELFGIKKVGSRQRSEPKSAESMTSVHLQSVKKRNALTAGFEDTEWIAGPVWSIPLAPVADPVMTTIHPYPVYPPEAVYTRQPPSDSPSIVAREKGRARLVYLAGDMDASYWRLDNVDLGRQLTNAIRWVLRDEPGTEVVGQGLMEVCAWETESGFAIHLLNYNGPNAFRGRMRTPVPLGAQTVRVVVPRDVRIKTATLLAAEMPVKFQQQGRTVRLTVPAVKLYEVVALEV</sequence>
<proteinExistence type="predicted"/>
<dbReference type="InterPro" id="IPR028212">
    <property type="entry name" value="GHL6"/>
</dbReference>
<dbReference type="InterPro" id="IPR013738">
    <property type="entry name" value="Beta_galactosidase_Trimer"/>
</dbReference>
<reference evidence="3" key="2">
    <citation type="submission" date="2019-02" db="EMBL/GenBank/DDBJ databases">
        <title>Granulicella sibirica sp. nov., a psychrotolerant acidobacterium isolated from an organic soil layer in forested tundra, West Siberia.</title>
        <authorList>
            <person name="Oshkin I.Y."/>
            <person name="Kulichevskaya I.S."/>
            <person name="Rijpstra W.I.C."/>
            <person name="Sinninghe Damste J.S."/>
            <person name="Rakitin A.L."/>
            <person name="Ravin N.V."/>
            <person name="Dedysh S.N."/>
        </authorList>
    </citation>
    <scope>NUCLEOTIDE SEQUENCE [LARGE SCALE GENOMIC DNA]</scope>
    <source>
        <strain evidence="3">AF10</strain>
    </source>
</reference>
<accession>A0A4Q0T490</accession>
<dbReference type="Pfam" id="PF14871">
    <property type="entry name" value="GHL6"/>
    <property type="match status" value="1"/>
</dbReference>
<feature type="domain" description="Beta-galactosidase trimerisation" evidence="1">
    <location>
        <begin position="414"/>
        <end position="504"/>
    </location>
</feature>
<gene>
    <name evidence="2" type="ORF">GRAN_3248</name>
</gene>
<dbReference type="SUPFAM" id="SSF52317">
    <property type="entry name" value="Class I glutamine amidotransferase-like"/>
    <property type="match status" value="1"/>
</dbReference>
<dbReference type="Pfam" id="PF08532">
    <property type="entry name" value="Glyco_hydro_42M"/>
    <property type="match status" value="1"/>
</dbReference>
<dbReference type="GO" id="GO:0005975">
    <property type="term" value="P:carbohydrate metabolic process"/>
    <property type="evidence" value="ECO:0007669"/>
    <property type="project" value="InterPro"/>
</dbReference>
<dbReference type="CDD" id="cd03143">
    <property type="entry name" value="A4_beta-galactosidase_middle_domain"/>
    <property type="match status" value="1"/>
</dbReference>
<dbReference type="Proteomes" id="UP000289437">
    <property type="component" value="Unassembled WGS sequence"/>
</dbReference>
<reference evidence="2 3" key="1">
    <citation type="submission" date="2018-11" db="EMBL/GenBank/DDBJ databases">
        <authorList>
            <person name="Mardanov A.V."/>
            <person name="Ravin N.V."/>
            <person name="Dedysh S.N."/>
        </authorList>
    </citation>
    <scope>NUCLEOTIDE SEQUENCE [LARGE SCALE GENOMIC DNA]</scope>
    <source>
        <strain evidence="2 3">AF10</strain>
    </source>
</reference>
<dbReference type="InterPro" id="IPR017853">
    <property type="entry name" value="GH"/>
</dbReference>
<dbReference type="InterPro" id="IPR029062">
    <property type="entry name" value="Class_I_gatase-like"/>
</dbReference>
<dbReference type="GO" id="GO:0004565">
    <property type="term" value="F:beta-galactosidase activity"/>
    <property type="evidence" value="ECO:0007669"/>
    <property type="project" value="InterPro"/>
</dbReference>
<dbReference type="Gene3D" id="3.20.20.80">
    <property type="entry name" value="Glycosidases"/>
    <property type="match status" value="1"/>
</dbReference>
<dbReference type="EMBL" id="RDSM01000002">
    <property type="protein sequence ID" value="RXH56391.1"/>
    <property type="molecule type" value="Genomic_DNA"/>
</dbReference>